<evidence type="ECO:0008006" key="4">
    <source>
        <dbReference type="Google" id="ProtNLM"/>
    </source>
</evidence>
<dbReference type="GO" id="GO:0003723">
    <property type="term" value="F:RNA binding"/>
    <property type="evidence" value="ECO:0007669"/>
    <property type="project" value="TreeGrafter"/>
</dbReference>
<evidence type="ECO:0000256" key="1">
    <source>
        <dbReference type="SAM" id="MobiDB-lite"/>
    </source>
</evidence>
<dbReference type="PANTHER" id="PTHR44163">
    <property type="entry name" value="U3 SMALL NUCLEOLAR RNA-ASSOCIATED PROTEIN 4 HOMOLOG"/>
    <property type="match status" value="1"/>
</dbReference>
<protein>
    <recommendedName>
        <fullName evidence="4">WD40 repeat-like protein</fullName>
    </recommendedName>
</protein>
<dbReference type="GO" id="GO:0032040">
    <property type="term" value="C:small-subunit processome"/>
    <property type="evidence" value="ECO:0007669"/>
    <property type="project" value="TreeGrafter"/>
</dbReference>
<dbReference type="GeneID" id="37013973"/>
<dbReference type="Pfam" id="PF00400">
    <property type="entry name" value="WD40"/>
    <property type="match status" value="2"/>
</dbReference>
<dbReference type="SMART" id="SM00320">
    <property type="entry name" value="WD40"/>
    <property type="match status" value="4"/>
</dbReference>
<feature type="compositionally biased region" description="Low complexity" evidence="1">
    <location>
        <begin position="244"/>
        <end position="255"/>
    </location>
</feature>
<dbReference type="AlphaFoldDB" id="A0A316U955"/>
<feature type="region of interest" description="Disordered" evidence="1">
    <location>
        <begin position="662"/>
        <end position="699"/>
    </location>
</feature>
<dbReference type="InterPro" id="IPR036322">
    <property type="entry name" value="WD40_repeat_dom_sf"/>
</dbReference>
<dbReference type="STRING" id="1684307.A0A316U955"/>
<organism evidence="2 3">
    <name type="scientific">Pseudomicrostroma glucosiphilum</name>
    <dbReference type="NCBI Taxonomy" id="1684307"/>
    <lineage>
        <taxon>Eukaryota</taxon>
        <taxon>Fungi</taxon>
        <taxon>Dikarya</taxon>
        <taxon>Basidiomycota</taxon>
        <taxon>Ustilaginomycotina</taxon>
        <taxon>Exobasidiomycetes</taxon>
        <taxon>Microstromatales</taxon>
        <taxon>Microstromatales incertae sedis</taxon>
        <taxon>Pseudomicrostroma</taxon>
    </lineage>
</organism>
<name>A0A316U955_9BASI</name>
<dbReference type="InterPro" id="IPR001680">
    <property type="entry name" value="WD40_rpt"/>
</dbReference>
<evidence type="ECO:0000313" key="3">
    <source>
        <dbReference type="Proteomes" id="UP000245942"/>
    </source>
</evidence>
<dbReference type="OrthoDB" id="8883818at2759"/>
<dbReference type="GO" id="GO:0000462">
    <property type="term" value="P:maturation of SSU-rRNA from tricistronic rRNA transcript (SSU-rRNA, 5.8S rRNA, LSU-rRNA)"/>
    <property type="evidence" value="ECO:0007669"/>
    <property type="project" value="InterPro"/>
</dbReference>
<feature type="region of interest" description="Disordered" evidence="1">
    <location>
        <begin position="230"/>
        <end position="267"/>
    </location>
</feature>
<dbReference type="SUPFAM" id="SSF50978">
    <property type="entry name" value="WD40 repeat-like"/>
    <property type="match status" value="2"/>
</dbReference>
<dbReference type="GO" id="GO:0034455">
    <property type="term" value="C:t-UTP complex"/>
    <property type="evidence" value="ECO:0007669"/>
    <property type="project" value="TreeGrafter"/>
</dbReference>
<proteinExistence type="predicted"/>
<sequence>MDVHMSGMPASAASSSSSLPIHRLRFLPVSPSAPTALALSPEPVAATGRSLLAIGRQNGSIDLCTWVAGHHGAVAKGWLPQTTLLPSGTSPKKIESLAFAITSGEDYGPNKLRLFSVSGGSMLTEHYLPAEYGPSARFAQRSASRKSPIEIPGTARILSSQGGVIWCMSVSPLARYVALGCEDGHIRMIDIRDNRFEHLSHTNAAKAGVGECVAKTDMAKTRIVSLAWGPPNKKQKTLTPAQKARTTAAAQTTSDSDSDSDEEEDDWTESFLLAGTTSSLALIYALPTGRVSQKLLLPKARNEQTIVWSVTVLPDKTLVTGDSLGFVTLYDAKSRVPLSDGRFQVHDKGADILCLTVGSDGKTLYSGSVDQKVSEFALLGKKWVHTATRRLHAHDVKAVVVDPPLSPIRTQRSTITPILISASADFNLVLTPAAPPSEGSIIKSKGKKAGKTGEAAQSPSSNPVSSNAFVTFASTTQRRMPYVPAASAGSSLAGSGVGDVSLCSARGWAVLRTEKAIEIWEVQKEAAPVEAAMPPAQPSAPYRCLLQMELTKRRSRLVSHSVSPDGQLLAVSDLYETKLYSLKVSLGELQPRKIKSFSTIFGARQEAPASSAMTFTADGRLAFASWPTGSVYIVSVSATADCSIVKAWSASNAVQGRRAVTGRGAAKANGQVNGHSNGQSAASSGSESDSDEEDQGNKSMSRIDHLVVTPDLQFLICTAGQHIFSYNLDVLSPHPRLLPSLPCRPVGIACHPNNADVAAVALQDGSIRIVHLEEGASSEQPKWKSLAKAIANKVASVRDGPSGIKWVNSPAGAILVLHGATWLLTARENPNVPLQGDSSVAGVNGAAGTRRRTRLAVELTSSSEDDRQGRDGAEADSPWWTIRSTFRYQPLVHVGPLRPMGSETSEEGLAIIERPFFELARDLGGAWKRQRKFGQ</sequence>
<feature type="compositionally biased region" description="Acidic residues" evidence="1">
    <location>
        <begin position="256"/>
        <end position="267"/>
    </location>
</feature>
<accession>A0A316U955</accession>
<gene>
    <name evidence="2" type="ORF">BCV69DRAFT_282113</name>
</gene>
<dbReference type="InterPro" id="IPR046351">
    <property type="entry name" value="UTP4"/>
</dbReference>
<dbReference type="RefSeq" id="XP_025348544.1">
    <property type="nucleotide sequence ID" value="XM_025492239.1"/>
</dbReference>
<dbReference type="Proteomes" id="UP000245942">
    <property type="component" value="Unassembled WGS sequence"/>
</dbReference>
<dbReference type="EMBL" id="KZ819325">
    <property type="protein sequence ID" value="PWN21384.1"/>
    <property type="molecule type" value="Genomic_DNA"/>
</dbReference>
<evidence type="ECO:0000313" key="2">
    <source>
        <dbReference type="EMBL" id="PWN21384.1"/>
    </source>
</evidence>
<feature type="region of interest" description="Disordered" evidence="1">
    <location>
        <begin position="437"/>
        <end position="464"/>
    </location>
</feature>
<dbReference type="InterPro" id="IPR015943">
    <property type="entry name" value="WD40/YVTN_repeat-like_dom_sf"/>
</dbReference>
<reference evidence="2 3" key="1">
    <citation type="journal article" date="2018" name="Mol. Biol. Evol.">
        <title>Broad Genomic Sampling Reveals a Smut Pathogenic Ancestry of the Fungal Clade Ustilaginomycotina.</title>
        <authorList>
            <person name="Kijpornyongpan T."/>
            <person name="Mondo S.J."/>
            <person name="Barry K."/>
            <person name="Sandor L."/>
            <person name="Lee J."/>
            <person name="Lipzen A."/>
            <person name="Pangilinan J."/>
            <person name="LaButti K."/>
            <person name="Hainaut M."/>
            <person name="Henrissat B."/>
            <person name="Grigoriev I.V."/>
            <person name="Spatafora J.W."/>
            <person name="Aime M.C."/>
        </authorList>
    </citation>
    <scope>NUCLEOTIDE SEQUENCE [LARGE SCALE GENOMIC DNA]</scope>
    <source>
        <strain evidence="2 3">MCA 4718</strain>
    </source>
</reference>
<dbReference type="PANTHER" id="PTHR44163:SF1">
    <property type="entry name" value="U3 SMALL NUCLEOLAR RNA-ASSOCIATED PROTEIN 4 HOMOLOG"/>
    <property type="match status" value="1"/>
</dbReference>
<feature type="compositionally biased region" description="Low complexity" evidence="1">
    <location>
        <begin position="676"/>
        <end position="687"/>
    </location>
</feature>
<keyword evidence="3" id="KW-1185">Reference proteome</keyword>
<dbReference type="Gene3D" id="2.130.10.10">
    <property type="entry name" value="YVTN repeat-like/Quinoprotein amine dehydrogenase"/>
    <property type="match status" value="2"/>
</dbReference>
<dbReference type="GO" id="GO:0030686">
    <property type="term" value="C:90S preribosome"/>
    <property type="evidence" value="ECO:0007669"/>
    <property type="project" value="InterPro"/>
</dbReference>